<keyword evidence="3 7" id="KW-0812">Transmembrane</keyword>
<dbReference type="Pfam" id="PF00860">
    <property type="entry name" value="Xan_ur_permease"/>
    <property type="match status" value="1"/>
</dbReference>
<evidence type="ECO:0000256" key="5">
    <source>
        <dbReference type="ARBA" id="ARBA00023136"/>
    </source>
</evidence>
<proteinExistence type="inferred from homology"/>
<dbReference type="InterPro" id="IPR006043">
    <property type="entry name" value="NCS2"/>
</dbReference>
<sequence length="603" mass="65508">MHLTALEMECVDGSVDVGGLKEDEEGEQRPPSSKEEEEEMTKSREVLVGDNTSSRLLYSVEDNPPWYTCVVLGLQHYLMMVESTVSIPYLLTPIMCMAVTDPARGAIASTIIFVSGMITLLQTVFGVRLPIVQGGTHGFMGPTLAILALMPCPPEEELEALSYDQRTQVWQTRMREIQGAICVAAVFQVLVGCTGAVGALLRWISPLVIVSTITLIGFSLFKVAADKASSHWGISCLTIVLLVVFSQYMSEVPVLGLTWSRTRGFTRINIYLFKLFPVLLAVVGAWVTCWLLTITQVLPANNHARTDLRLNIITESPWIRVPYPCQWGVPIVSLAGTLGMLAGVLASIVESIGDYFACARLAGAPPPPKHAINRGIWIEGLGTILAGLWGTGSGTTSYSQNIGAIGVTKVGSRRVVVYSACIMLVCGLVGKVGALFIIVPEPIIGGIFCVVFAMITSVGLSTLQYVDLNSSRNLFVLGFSLFLGIALPVWMQKPENAAIIQTSVPVVDQVLSVLLKTSMFMGGCLAFILDNTVPGTLEERGMIKWRDQLSPQTQGDDTPLDYSCYNLPFGMNAITRWRWTRLVPILPTFTGWGIVQKPSLAQA</sequence>
<evidence type="ECO:0000256" key="4">
    <source>
        <dbReference type="ARBA" id="ARBA00022989"/>
    </source>
</evidence>
<comment type="similarity">
    <text evidence="2">Belongs to the nucleobase:cation symporter-2 (NCS2) (TC 2.A.40) family.</text>
</comment>
<keyword evidence="9" id="KW-1185">Reference proteome</keyword>
<keyword evidence="4 7" id="KW-1133">Transmembrane helix</keyword>
<feature type="transmembrane region" description="Helical" evidence="7">
    <location>
        <begin position="473"/>
        <end position="490"/>
    </location>
</feature>
<evidence type="ECO:0000256" key="3">
    <source>
        <dbReference type="ARBA" id="ARBA00022692"/>
    </source>
</evidence>
<feature type="region of interest" description="Disordered" evidence="6">
    <location>
        <begin position="14"/>
        <end position="46"/>
    </location>
</feature>
<keyword evidence="5 7" id="KW-0472">Membrane</keyword>
<feature type="transmembrane region" description="Helical" evidence="7">
    <location>
        <begin position="415"/>
        <end position="437"/>
    </location>
</feature>
<dbReference type="EMBL" id="JARKIK010000005">
    <property type="protein sequence ID" value="KAK8751554.1"/>
    <property type="molecule type" value="Genomic_DNA"/>
</dbReference>
<evidence type="ECO:0000256" key="2">
    <source>
        <dbReference type="ARBA" id="ARBA00008821"/>
    </source>
</evidence>
<reference evidence="8" key="2">
    <citation type="submission" date="2024-01" db="EMBL/GenBank/DDBJ databases">
        <authorList>
            <person name="He J."/>
            <person name="Wang M."/>
            <person name="Zheng J."/>
            <person name="Liu Z."/>
        </authorList>
    </citation>
    <scope>NUCLEOTIDE SEQUENCE</scope>
    <source>
        <strain evidence="8">ZL_2023a</strain>
        <tissue evidence="8">Muscle</tissue>
    </source>
</reference>
<feature type="transmembrane region" description="Helical" evidence="7">
    <location>
        <begin position="180"/>
        <end position="201"/>
    </location>
</feature>
<protein>
    <recommendedName>
        <fullName evidence="10">Solute carrier family 23 member 1-like</fullName>
    </recommendedName>
</protein>
<dbReference type="EMBL" id="JARKIK010000005">
    <property type="protein sequence ID" value="KAK8751550.1"/>
    <property type="molecule type" value="Genomic_DNA"/>
</dbReference>
<evidence type="ECO:0000256" key="7">
    <source>
        <dbReference type="SAM" id="Phobius"/>
    </source>
</evidence>
<evidence type="ECO:0000313" key="8">
    <source>
        <dbReference type="EMBL" id="KAK8751553.1"/>
    </source>
</evidence>
<dbReference type="GO" id="GO:0016020">
    <property type="term" value="C:membrane"/>
    <property type="evidence" value="ECO:0007669"/>
    <property type="project" value="UniProtKB-SubCell"/>
</dbReference>
<evidence type="ECO:0008006" key="10">
    <source>
        <dbReference type="Google" id="ProtNLM"/>
    </source>
</evidence>
<dbReference type="GO" id="GO:0022857">
    <property type="term" value="F:transmembrane transporter activity"/>
    <property type="evidence" value="ECO:0007669"/>
    <property type="project" value="InterPro"/>
</dbReference>
<reference evidence="8 9" key="1">
    <citation type="journal article" date="2024" name="BMC Genomics">
        <title>Genome assembly of redclaw crayfish (Cherax quadricarinatus) provides insights into its immune adaptation and hypoxia tolerance.</title>
        <authorList>
            <person name="Liu Z."/>
            <person name="Zheng J."/>
            <person name="Li H."/>
            <person name="Fang K."/>
            <person name="Wang S."/>
            <person name="He J."/>
            <person name="Zhou D."/>
            <person name="Weng S."/>
            <person name="Chi M."/>
            <person name="Gu Z."/>
            <person name="He J."/>
            <person name="Li F."/>
            <person name="Wang M."/>
        </authorList>
    </citation>
    <scope>NUCLEOTIDE SEQUENCE [LARGE SCALE GENOMIC DNA]</scope>
    <source>
        <strain evidence="8">ZL_2023a</strain>
    </source>
</reference>
<organism evidence="8 9">
    <name type="scientific">Cherax quadricarinatus</name>
    <name type="common">Australian red claw crayfish</name>
    <dbReference type="NCBI Taxonomy" id="27406"/>
    <lineage>
        <taxon>Eukaryota</taxon>
        <taxon>Metazoa</taxon>
        <taxon>Ecdysozoa</taxon>
        <taxon>Arthropoda</taxon>
        <taxon>Crustacea</taxon>
        <taxon>Multicrustacea</taxon>
        <taxon>Malacostraca</taxon>
        <taxon>Eumalacostraca</taxon>
        <taxon>Eucarida</taxon>
        <taxon>Decapoda</taxon>
        <taxon>Pleocyemata</taxon>
        <taxon>Astacidea</taxon>
        <taxon>Parastacoidea</taxon>
        <taxon>Parastacidae</taxon>
        <taxon>Cherax</taxon>
    </lineage>
</organism>
<gene>
    <name evidence="8" type="ORF">OTU49_009084</name>
</gene>
<feature type="transmembrane region" description="Helical" evidence="7">
    <location>
        <begin position="103"/>
        <end position="125"/>
    </location>
</feature>
<accession>A0AAW0YII0</accession>
<feature type="transmembrane region" description="Helical" evidence="7">
    <location>
        <begin position="207"/>
        <end position="225"/>
    </location>
</feature>
<name>A0AAW0YII0_CHEQU</name>
<dbReference type="PANTHER" id="PTHR11119">
    <property type="entry name" value="XANTHINE-URACIL / VITAMIN C PERMEASE FAMILY MEMBER"/>
    <property type="match status" value="1"/>
</dbReference>
<dbReference type="AlphaFoldDB" id="A0AAW0YII0"/>
<feature type="transmembrane region" description="Helical" evidence="7">
    <location>
        <begin position="270"/>
        <end position="292"/>
    </location>
</feature>
<evidence type="ECO:0000313" key="9">
    <source>
        <dbReference type="Proteomes" id="UP001445076"/>
    </source>
</evidence>
<dbReference type="Proteomes" id="UP001445076">
    <property type="component" value="Unassembled WGS sequence"/>
</dbReference>
<comment type="caution">
    <text evidence="8">The sequence shown here is derived from an EMBL/GenBank/DDBJ whole genome shotgun (WGS) entry which is preliminary data.</text>
</comment>
<dbReference type="EMBL" id="JARKIK010000005">
    <property type="protein sequence ID" value="KAK8751553.1"/>
    <property type="molecule type" value="Genomic_DNA"/>
</dbReference>
<evidence type="ECO:0000256" key="1">
    <source>
        <dbReference type="ARBA" id="ARBA00004141"/>
    </source>
</evidence>
<dbReference type="EMBL" id="JARKIK010000005">
    <property type="protein sequence ID" value="KAK8751551.1"/>
    <property type="molecule type" value="Genomic_DNA"/>
</dbReference>
<feature type="transmembrane region" description="Helical" evidence="7">
    <location>
        <begin position="443"/>
        <end position="466"/>
    </location>
</feature>
<dbReference type="EMBL" id="JARKIK010000005">
    <property type="protein sequence ID" value="KAK8751552.1"/>
    <property type="molecule type" value="Genomic_DNA"/>
</dbReference>
<comment type="subcellular location">
    <subcellularLocation>
        <location evidence="1">Membrane</location>
        <topology evidence="1">Multi-pass membrane protein</topology>
    </subcellularLocation>
</comment>
<evidence type="ECO:0000256" key="6">
    <source>
        <dbReference type="SAM" id="MobiDB-lite"/>
    </source>
</evidence>
<feature type="transmembrane region" description="Helical" evidence="7">
    <location>
        <begin position="232"/>
        <end position="250"/>
    </location>
</feature>